<dbReference type="Gene3D" id="3.40.50.620">
    <property type="entry name" value="HUPs"/>
    <property type="match status" value="1"/>
</dbReference>
<evidence type="ECO:0000256" key="7">
    <source>
        <dbReference type="ARBA" id="ARBA00022917"/>
    </source>
</evidence>
<dbReference type="InterPro" id="IPR002305">
    <property type="entry name" value="aa-tRNA-synth_Ic"/>
</dbReference>
<dbReference type="GO" id="GO:0005829">
    <property type="term" value="C:cytosol"/>
    <property type="evidence" value="ECO:0007669"/>
    <property type="project" value="TreeGrafter"/>
</dbReference>
<dbReference type="Pfam" id="PF00579">
    <property type="entry name" value="tRNA-synt_1b"/>
    <property type="match status" value="1"/>
</dbReference>
<dbReference type="PROSITE" id="PS00178">
    <property type="entry name" value="AA_TRNA_LIGASE_I"/>
    <property type="match status" value="1"/>
</dbReference>
<comment type="function">
    <text evidence="10">Catalyzes the attachment of tyrosine to tRNA(Tyr) in a two-step reaction: tyrosine is first activated by ATP to form Tyr-AMP and then transferred to the acceptor end of tRNA(Tyr).</text>
</comment>
<dbReference type="GO" id="GO:0003723">
    <property type="term" value="F:RNA binding"/>
    <property type="evidence" value="ECO:0007669"/>
    <property type="project" value="UniProtKB-KW"/>
</dbReference>
<dbReference type="InterPro" id="IPR002307">
    <property type="entry name" value="Tyr-tRNA-ligase"/>
</dbReference>
<dbReference type="GO" id="GO:0004831">
    <property type="term" value="F:tyrosine-tRNA ligase activity"/>
    <property type="evidence" value="ECO:0007669"/>
    <property type="project" value="UniProtKB-UniRule"/>
</dbReference>
<dbReference type="PANTHER" id="PTHR11766">
    <property type="entry name" value="TYROSYL-TRNA SYNTHETASE"/>
    <property type="match status" value="1"/>
</dbReference>
<protein>
    <recommendedName>
        <fullName evidence="10">Tyrosine--tRNA ligase</fullName>
        <ecNumber evidence="10">6.1.1.1</ecNumber>
    </recommendedName>
    <alternativeName>
        <fullName evidence="10">Tyrosyl-tRNA synthetase</fullName>
        <shortName evidence="10">TyrRS</shortName>
    </alternativeName>
</protein>
<comment type="subunit">
    <text evidence="1 10">Homodimer.</text>
</comment>
<dbReference type="InterPro" id="IPR024088">
    <property type="entry name" value="Tyr-tRNA-ligase_bac-type"/>
</dbReference>
<dbReference type="InterPro" id="IPR001412">
    <property type="entry name" value="aa-tRNA-synth_I_CS"/>
</dbReference>
<proteinExistence type="inferred from homology"/>
<keyword evidence="7 10" id="KW-0648">Protein biosynthesis</keyword>
<evidence type="ECO:0000256" key="10">
    <source>
        <dbReference type="HAMAP-Rule" id="MF_02007"/>
    </source>
</evidence>
<comment type="catalytic activity">
    <reaction evidence="9 10">
        <text>tRNA(Tyr) + L-tyrosine + ATP = L-tyrosyl-tRNA(Tyr) + AMP + diphosphate + H(+)</text>
        <dbReference type="Rhea" id="RHEA:10220"/>
        <dbReference type="Rhea" id="RHEA-COMP:9706"/>
        <dbReference type="Rhea" id="RHEA-COMP:9707"/>
        <dbReference type="ChEBI" id="CHEBI:15378"/>
        <dbReference type="ChEBI" id="CHEBI:30616"/>
        <dbReference type="ChEBI" id="CHEBI:33019"/>
        <dbReference type="ChEBI" id="CHEBI:58315"/>
        <dbReference type="ChEBI" id="CHEBI:78442"/>
        <dbReference type="ChEBI" id="CHEBI:78536"/>
        <dbReference type="ChEBI" id="CHEBI:456215"/>
        <dbReference type="EC" id="6.1.1.1"/>
    </reaction>
</comment>
<sequence>MDPKKQLELIRRGAVEIISEKDLLDKLHKSQKENKPLKIKAGFDPSAPDIHIGHTVLLKKLRDFQDAGHIVYFLIGDFTGRIGDPTGQSVIRKQLTKAEVMENAKTYEKQVFKVLDKEKTKVVFNSQWFDKMSPVDMLKLASHSTVAQMLVRDDFSKRYKEQKPISMIEFMYPLLQGYDSVVLEADIELGGTDQKFNLLIGRDLQIAYGQAPQVVITMPLLVGTDGVNKMSKSLNNYISINDPAKVIFGKVMSISDDTMFTYYELLTNKDLQQIKNMHPMEAKKNLAKNIIQQYYDKTAAEEADKDFEKRIQKGDHFTDLPAKEIKMGETGLTGGKLSLSLLLCDMESLVKSRSEFRRLIDSSSIIVNGEKIKDIDYGLELDKEYCIKIGRLRFLKIRLKK</sequence>
<evidence type="ECO:0000256" key="2">
    <source>
        <dbReference type="ARBA" id="ARBA00022490"/>
    </source>
</evidence>
<dbReference type="InterPro" id="IPR024108">
    <property type="entry name" value="Tyr-tRNA-ligase_bac_2"/>
</dbReference>
<dbReference type="CDD" id="cd00805">
    <property type="entry name" value="TyrRS_core"/>
    <property type="match status" value="1"/>
</dbReference>
<evidence type="ECO:0000256" key="6">
    <source>
        <dbReference type="ARBA" id="ARBA00022884"/>
    </source>
</evidence>
<keyword evidence="4 10" id="KW-0547">Nucleotide-binding</keyword>
<keyword evidence="2 10" id="KW-0963">Cytoplasm</keyword>
<comment type="caution">
    <text evidence="12">The sequence shown here is derived from an EMBL/GenBank/DDBJ whole genome shotgun (WGS) entry which is preliminary data.</text>
</comment>
<comment type="similarity">
    <text evidence="10">Belongs to the class-I aminoacyl-tRNA synthetase family. TyrS type 2 subfamily.</text>
</comment>
<reference evidence="12 13" key="1">
    <citation type="submission" date="2017-09" db="EMBL/GenBank/DDBJ databases">
        <title>Depth-based differentiation of microbial function through sediment-hosted aquifers and enrichment of novel symbionts in the deep terrestrial subsurface.</title>
        <authorList>
            <person name="Probst A.J."/>
            <person name="Ladd B."/>
            <person name="Jarett J.K."/>
            <person name="Geller-Mcgrath D.E."/>
            <person name="Sieber C.M."/>
            <person name="Emerson J.B."/>
            <person name="Anantharaman K."/>
            <person name="Thomas B.C."/>
            <person name="Malmstrom R."/>
            <person name="Stieglmeier M."/>
            <person name="Klingl A."/>
            <person name="Woyke T."/>
            <person name="Ryan C.M."/>
            <person name="Banfield J.F."/>
        </authorList>
    </citation>
    <scope>NUCLEOTIDE SEQUENCE [LARGE SCALE GENOMIC DNA]</scope>
    <source>
        <strain evidence="12">CG12_big_fil_rev_8_21_14_0_65_43_15</strain>
    </source>
</reference>
<dbReference type="SUPFAM" id="SSF55174">
    <property type="entry name" value="Alpha-L RNA-binding motif"/>
    <property type="match status" value="1"/>
</dbReference>
<evidence type="ECO:0000256" key="3">
    <source>
        <dbReference type="ARBA" id="ARBA00022598"/>
    </source>
</evidence>
<comment type="subcellular location">
    <subcellularLocation>
        <location evidence="10">Cytoplasm</location>
    </subcellularLocation>
</comment>
<evidence type="ECO:0000256" key="9">
    <source>
        <dbReference type="ARBA" id="ARBA00048248"/>
    </source>
</evidence>
<dbReference type="InterPro" id="IPR014729">
    <property type="entry name" value="Rossmann-like_a/b/a_fold"/>
</dbReference>
<evidence type="ECO:0000313" key="12">
    <source>
        <dbReference type="EMBL" id="PIW66514.1"/>
    </source>
</evidence>
<dbReference type="EC" id="6.1.1.1" evidence="10"/>
<evidence type="ECO:0000256" key="8">
    <source>
        <dbReference type="ARBA" id="ARBA00023146"/>
    </source>
</evidence>
<evidence type="ECO:0000256" key="1">
    <source>
        <dbReference type="ARBA" id="ARBA00011738"/>
    </source>
</evidence>
<name>A0A2J0LI20_9BACT</name>
<dbReference type="HAMAP" id="MF_02007">
    <property type="entry name" value="Tyr_tRNA_synth_type2"/>
    <property type="match status" value="1"/>
</dbReference>
<dbReference type="NCBIfam" id="TIGR00234">
    <property type="entry name" value="tyrS"/>
    <property type="match status" value="1"/>
</dbReference>
<dbReference type="GO" id="GO:0006437">
    <property type="term" value="P:tyrosyl-tRNA aminoacylation"/>
    <property type="evidence" value="ECO:0007669"/>
    <property type="project" value="UniProtKB-UniRule"/>
</dbReference>
<dbReference type="FunFam" id="3.40.50.620:FF:000061">
    <property type="entry name" value="Tyrosine--tRNA ligase"/>
    <property type="match status" value="1"/>
</dbReference>
<dbReference type="GO" id="GO:0005524">
    <property type="term" value="F:ATP binding"/>
    <property type="evidence" value="ECO:0007669"/>
    <property type="project" value="UniProtKB-UniRule"/>
</dbReference>
<dbReference type="AlphaFoldDB" id="A0A2J0LI20"/>
<keyword evidence="6 11" id="KW-0694">RNA-binding</keyword>
<dbReference type="Proteomes" id="UP000231267">
    <property type="component" value="Unassembled WGS sequence"/>
</dbReference>
<feature type="short sequence motif" description="'KMSKS' region" evidence="10">
    <location>
        <begin position="229"/>
        <end position="233"/>
    </location>
</feature>
<organism evidence="12 13">
    <name type="scientific">Candidatus Taenaricola geysiri</name>
    <dbReference type="NCBI Taxonomy" id="1974752"/>
    <lineage>
        <taxon>Bacteria</taxon>
        <taxon>Pseudomonadati</taxon>
        <taxon>Candidatus Omnitrophota</taxon>
        <taxon>Candidatus Taenaricola</taxon>
    </lineage>
</organism>
<gene>
    <name evidence="10" type="primary">tyrS</name>
    <name evidence="12" type="ORF">COW11_03005</name>
</gene>
<keyword evidence="8 10" id="KW-0030">Aminoacyl-tRNA synthetase</keyword>
<feature type="binding site" evidence="10">
    <location>
        <position position="232"/>
    </location>
    <ligand>
        <name>ATP</name>
        <dbReference type="ChEBI" id="CHEBI:30616"/>
    </ligand>
</feature>
<keyword evidence="3 10" id="KW-0436">Ligase</keyword>
<dbReference type="EMBL" id="PFGP01000066">
    <property type="protein sequence ID" value="PIW66514.1"/>
    <property type="molecule type" value="Genomic_DNA"/>
</dbReference>
<evidence type="ECO:0000313" key="13">
    <source>
        <dbReference type="Proteomes" id="UP000231267"/>
    </source>
</evidence>
<evidence type="ECO:0000256" key="5">
    <source>
        <dbReference type="ARBA" id="ARBA00022840"/>
    </source>
</evidence>
<keyword evidence="5 10" id="KW-0067">ATP-binding</keyword>
<evidence type="ECO:0000256" key="11">
    <source>
        <dbReference type="PROSITE-ProRule" id="PRU00182"/>
    </source>
</evidence>
<dbReference type="PROSITE" id="PS50889">
    <property type="entry name" value="S4"/>
    <property type="match status" value="1"/>
</dbReference>
<dbReference type="PRINTS" id="PR01040">
    <property type="entry name" value="TRNASYNTHTYR"/>
</dbReference>
<evidence type="ECO:0000256" key="4">
    <source>
        <dbReference type="ARBA" id="ARBA00022741"/>
    </source>
</evidence>
<dbReference type="Gene3D" id="1.10.240.10">
    <property type="entry name" value="Tyrosyl-Transfer RNA Synthetase"/>
    <property type="match status" value="1"/>
</dbReference>
<dbReference type="PANTHER" id="PTHR11766:SF1">
    <property type="entry name" value="TYROSINE--TRNA LIGASE"/>
    <property type="match status" value="1"/>
</dbReference>
<dbReference type="SUPFAM" id="SSF52374">
    <property type="entry name" value="Nucleotidylyl transferase"/>
    <property type="match status" value="1"/>
</dbReference>
<accession>A0A2J0LI20</accession>
<feature type="short sequence motif" description="'HIGH' region" evidence="10">
    <location>
        <begin position="45"/>
        <end position="54"/>
    </location>
</feature>